<dbReference type="InterPro" id="IPR058739">
    <property type="entry name" value="NicX"/>
</dbReference>
<dbReference type="SUPFAM" id="SSF144052">
    <property type="entry name" value="Thermophilic metalloprotease-like"/>
    <property type="match status" value="1"/>
</dbReference>
<evidence type="ECO:0000313" key="2">
    <source>
        <dbReference type="EMBL" id="OGF74852.1"/>
    </source>
</evidence>
<dbReference type="PANTHER" id="PTHR34448">
    <property type="entry name" value="AMINOPEPTIDASE"/>
    <property type="match status" value="1"/>
</dbReference>
<dbReference type="Proteomes" id="UP000178406">
    <property type="component" value="Unassembled WGS sequence"/>
</dbReference>
<dbReference type="GO" id="GO:0046872">
    <property type="term" value="F:metal ion binding"/>
    <property type="evidence" value="ECO:0007669"/>
    <property type="project" value="UniProtKB-KW"/>
</dbReference>
<evidence type="ECO:0008006" key="4">
    <source>
        <dbReference type="Google" id="ProtNLM"/>
    </source>
</evidence>
<dbReference type="GO" id="GO:0006508">
    <property type="term" value="P:proteolysis"/>
    <property type="evidence" value="ECO:0007669"/>
    <property type="project" value="InterPro"/>
</dbReference>
<keyword evidence="1" id="KW-0479">Metal-binding</keyword>
<sequence>MPIEKQEFPKINESRTERLENARMVFRDFLEIKPGEKVLFLTDDSSSTDRNLIDVFKEQLAKENIEFTELKANIKTSLTDVEKLLAEYGVIWASCNWDKTGIDFYALADKLLETRARMADSGGVTVEALDNTGALAEKREDLEWRLGRMGERVRDATGFYVRTWYGTDLTVRLRPREERIWHEDAGVIEPGYWDNLPGGEIYTTPDEEKINGILMLPVLQDEITREQGVDKFVQLTIRNGKIAKIDGGASAEKLRRYLQKHSKYEEEPLSVIQCSEIAFGANEKAQSKASSPLASYKKRGTGVLEAEKRLGTMHVAFGSSKHGEPGTEGHTESNVHIDFVIPRLGLSVTMFKSHEDFIQKKNGEKLIDEGRWRFI</sequence>
<protein>
    <recommendedName>
        <fullName evidence="4">Leucyl aminopeptidase</fullName>
    </recommendedName>
</protein>
<reference evidence="2 3" key="1">
    <citation type="journal article" date="2016" name="Nat. Commun.">
        <title>Thousands of microbial genomes shed light on interconnected biogeochemical processes in an aquifer system.</title>
        <authorList>
            <person name="Anantharaman K."/>
            <person name="Brown C.T."/>
            <person name="Hug L.A."/>
            <person name="Sharon I."/>
            <person name="Castelle C.J."/>
            <person name="Probst A.J."/>
            <person name="Thomas B.C."/>
            <person name="Singh A."/>
            <person name="Wilkins M.J."/>
            <person name="Karaoz U."/>
            <person name="Brodie E.L."/>
            <person name="Williams K.H."/>
            <person name="Hubbard S.S."/>
            <person name="Banfield J.F."/>
        </authorList>
    </citation>
    <scope>NUCLEOTIDE SEQUENCE [LARGE SCALE GENOMIC DNA]</scope>
</reference>
<evidence type="ECO:0000313" key="3">
    <source>
        <dbReference type="Proteomes" id="UP000178406"/>
    </source>
</evidence>
<dbReference type="InterPro" id="IPR052170">
    <property type="entry name" value="M29_Exopeptidase"/>
</dbReference>
<dbReference type="EMBL" id="MFHQ01000002">
    <property type="protein sequence ID" value="OGF74852.1"/>
    <property type="molecule type" value="Genomic_DNA"/>
</dbReference>
<dbReference type="GO" id="GO:0004177">
    <property type="term" value="F:aminopeptidase activity"/>
    <property type="evidence" value="ECO:0007669"/>
    <property type="project" value="InterPro"/>
</dbReference>
<dbReference type="Pfam" id="PF26233">
    <property type="entry name" value="NicX"/>
    <property type="match status" value="1"/>
</dbReference>
<evidence type="ECO:0000256" key="1">
    <source>
        <dbReference type="ARBA" id="ARBA00022723"/>
    </source>
</evidence>
<organism evidence="2 3">
    <name type="scientific">Candidatus Giovannonibacteria bacterium RIFCSPHIGHO2_02_FULL_46_20</name>
    <dbReference type="NCBI Taxonomy" id="1798338"/>
    <lineage>
        <taxon>Bacteria</taxon>
        <taxon>Candidatus Giovannoniibacteriota</taxon>
    </lineage>
</organism>
<dbReference type="STRING" id="1798338.A3J56_03035"/>
<dbReference type="PANTHER" id="PTHR34448:SF1">
    <property type="entry name" value="BLL6088 PROTEIN"/>
    <property type="match status" value="1"/>
</dbReference>
<dbReference type="AlphaFoldDB" id="A0A1F5WGK9"/>
<gene>
    <name evidence="2" type="ORF">A3J56_03035</name>
</gene>
<comment type="caution">
    <text evidence="2">The sequence shown here is derived from an EMBL/GenBank/DDBJ whole genome shotgun (WGS) entry which is preliminary data.</text>
</comment>
<accession>A0A1F5WGK9</accession>
<proteinExistence type="predicted"/>
<name>A0A1F5WGK9_9BACT</name>